<dbReference type="Pfam" id="PF13732">
    <property type="entry name" value="DrrA1-3_C"/>
    <property type="match status" value="1"/>
</dbReference>
<gene>
    <name evidence="5" type="ORF">S101395_00381</name>
</gene>
<dbReference type="PROSITE" id="PS50893">
    <property type="entry name" value="ABC_TRANSPORTER_2"/>
    <property type="match status" value="1"/>
</dbReference>
<accession>A0ABN5A8H5</accession>
<dbReference type="EMBL" id="CP021920">
    <property type="protein sequence ID" value="ASB86936.1"/>
    <property type="molecule type" value="Genomic_DNA"/>
</dbReference>
<evidence type="ECO:0000256" key="2">
    <source>
        <dbReference type="ARBA" id="ARBA00022741"/>
    </source>
</evidence>
<dbReference type="GO" id="GO:0005524">
    <property type="term" value="F:ATP binding"/>
    <property type="evidence" value="ECO:0007669"/>
    <property type="project" value="UniProtKB-KW"/>
</dbReference>
<dbReference type="RefSeq" id="WP_006639488.1">
    <property type="nucleotide sequence ID" value="NZ_BORD01000001.1"/>
</dbReference>
<evidence type="ECO:0000259" key="4">
    <source>
        <dbReference type="PROSITE" id="PS50893"/>
    </source>
</evidence>
<dbReference type="Pfam" id="PF00005">
    <property type="entry name" value="ABC_tran"/>
    <property type="match status" value="1"/>
</dbReference>
<dbReference type="InterPro" id="IPR025302">
    <property type="entry name" value="DrrA1/2-like_C"/>
</dbReference>
<dbReference type="InterPro" id="IPR003439">
    <property type="entry name" value="ABC_transporter-like_ATP-bd"/>
</dbReference>
<evidence type="ECO:0000256" key="1">
    <source>
        <dbReference type="ARBA" id="ARBA00022448"/>
    </source>
</evidence>
<evidence type="ECO:0000256" key="3">
    <source>
        <dbReference type="ARBA" id="ARBA00022840"/>
    </source>
</evidence>
<reference evidence="5 6" key="1">
    <citation type="submission" date="2017-06" db="EMBL/GenBank/DDBJ databases">
        <title>Genome sequence of Bacillus sonorensis strain SRCM101395.</title>
        <authorList>
            <person name="Cho S.H."/>
        </authorList>
    </citation>
    <scope>NUCLEOTIDE SEQUENCE [LARGE SCALE GENOMIC DNA]</scope>
    <source>
        <strain evidence="5 6">SRCM101395</strain>
    </source>
</reference>
<dbReference type="Gene3D" id="3.40.50.300">
    <property type="entry name" value="P-loop containing nucleotide triphosphate hydrolases"/>
    <property type="match status" value="1"/>
</dbReference>
<dbReference type="PANTHER" id="PTHR43582">
    <property type="entry name" value="LINEARMYCIN RESISTANCE ATP-BINDING PROTEIN LNRL"/>
    <property type="match status" value="1"/>
</dbReference>
<keyword evidence="2" id="KW-0547">Nucleotide-binding</keyword>
<dbReference type="PANTHER" id="PTHR43582:SF2">
    <property type="entry name" value="LINEARMYCIN RESISTANCE ATP-BINDING PROTEIN LNRL"/>
    <property type="match status" value="1"/>
</dbReference>
<dbReference type="InterPro" id="IPR003593">
    <property type="entry name" value="AAA+_ATPase"/>
</dbReference>
<keyword evidence="6" id="KW-1185">Reference proteome</keyword>
<protein>
    <submittedName>
        <fullName evidence="5">Fe(3+) ions import ATP-binding protein FbpC</fullName>
    </submittedName>
</protein>
<evidence type="ECO:0000313" key="6">
    <source>
        <dbReference type="Proteomes" id="UP000196877"/>
    </source>
</evidence>
<proteinExistence type="predicted"/>
<dbReference type="GeneID" id="92855579"/>
<name>A0ABN5A8H5_9BACI</name>
<dbReference type="InterPro" id="IPR017871">
    <property type="entry name" value="ABC_transporter-like_CS"/>
</dbReference>
<sequence>MNALEIKNLTKKFGDFAAVDNMSLSIAEGEIFGFLGANGAGKSTTINMISGLLRSNEGEILILGKNISKHRKHAKMNIGIVPQDLSIYEELTAHENVKFFAGLYGLRGSDLNKRVEEALEFVGLSDKHKSFPKNFSGGMKRRLNIACAIAHRPMLIIMDEPTVGIDPHSRNYILQSVKKLNEMGSTIIYTSHYMEEVEEICSRIAIVDHGKIIAEGTKEELKAIITDTKDISIAVKSAGNADLGKLKDIKGVETVSLQDNTIKINSDAGVSNLNEIIEHLITSGVQIRSLEEKAPNLETVFLTLTGRNLRD</sequence>
<dbReference type="InterPro" id="IPR027417">
    <property type="entry name" value="P-loop_NTPase"/>
</dbReference>
<organism evidence="5 6">
    <name type="scientific">Bacillus sonorensis</name>
    <dbReference type="NCBI Taxonomy" id="119858"/>
    <lineage>
        <taxon>Bacteria</taxon>
        <taxon>Bacillati</taxon>
        <taxon>Bacillota</taxon>
        <taxon>Bacilli</taxon>
        <taxon>Bacillales</taxon>
        <taxon>Bacillaceae</taxon>
        <taxon>Bacillus</taxon>
    </lineage>
</organism>
<dbReference type="SMART" id="SM00382">
    <property type="entry name" value="AAA"/>
    <property type="match status" value="1"/>
</dbReference>
<evidence type="ECO:0000313" key="5">
    <source>
        <dbReference type="EMBL" id="ASB86936.1"/>
    </source>
</evidence>
<keyword evidence="1" id="KW-0813">Transport</keyword>
<feature type="domain" description="ABC transporter" evidence="4">
    <location>
        <begin position="4"/>
        <end position="234"/>
    </location>
</feature>
<dbReference type="Proteomes" id="UP000196877">
    <property type="component" value="Chromosome"/>
</dbReference>
<keyword evidence="3 5" id="KW-0067">ATP-binding</keyword>
<dbReference type="PROSITE" id="PS00211">
    <property type="entry name" value="ABC_TRANSPORTER_1"/>
    <property type="match status" value="1"/>
</dbReference>
<dbReference type="SUPFAM" id="SSF52540">
    <property type="entry name" value="P-loop containing nucleoside triphosphate hydrolases"/>
    <property type="match status" value="1"/>
</dbReference>